<sequence>MPCYVQGGRSRGCEGEGEVICLLAECLGDQSESCIIRWALVEVSARRA</sequence>
<dbReference type="EMBL" id="BT042465">
    <property type="protein sequence ID" value="ACF87470.1"/>
    <property type="molecule type" value="mRNA"/>
</dbReference>
<name>B4FZC7_MAIZE</name>
<accession>B4FZC7</accession>
<reference evidence="1" key="1">
    <citation type="journal article" date="2009" name="PLoS Genet.">
        <title>Sequencing, mapping, and analysis of 27,455 maize full-length cDNAs.</title>
        <authorList>
            <person name="Soderlund C."/>
            <person name="Descour A."/>
            <person name="Kudrna D."/>
            <person name="Bomhoff M."/>
            <person name="Boyd L."/>
            <person name="Currie J."/>
            <person name="Angelova A."/>
            <person name="Collura K."/>
            <person name="Wissotski M."/>
            <person name="Ashley E."/>
            <person name="Morrow D."/>
            <person name="Fernandes J."/>
            <person name="Walbot V."/>
            <person name="Yu Y."/>
        </authorList>
    </citation>
    <scope>NUCLEOTIDE SEQUENCE</scope>
    <source>
        <strain evidence="1">B73</strain>
    </source>
</reference>
<protein>
    <submittedName>
        <fullName evidence="1">Uncharacterized protein</fullName>
    </submittedName>
</protein>
<evidence type="ECO:0000313" key="1">
    <source>
        <dbReference type="EMBL" id="ACF87470.1"/>
    </source>
</evidence>
<organism evidence="1">
    <name type="scientific">Zea mays</name>
    <name type="common">Maize</name>
    <dbReference type="NCBI Taxonomy" id="4577"/>
    <lineage>
        <taxon>Eukaryota</taxon>
        <taxon>Viridiplantae</taxon>
        <taxon>Streptophyta</taxon>
        <taxon>Embryophyta</taxon>
        <taxon>Tracheophyta</taxon>
        <taxon>Spermatophyta</taxon>
        <taxon>Magnoliopsida</taxon>
        <taxon>Liliopsida</taxon>
        <taxon>Poales</taxon>
        <taxon>Poaceae</taxon>
        <taxon>PACMAD clade</taxon>
        <taxon>Panicoideae</taxon>
        <taxon>Andropogonodae</taxon>
        <taxon>Andropogoneae</taxon>
        <taxon>Tripsacinae</taxon>
        <taxon>Zea</taxon>
    </lineage>
</organism>
<proteinExistence type="evidence at transcript level"/>
<dbReference type="AlphaFoldDB" id="B4FZC7"/>